<organism evidence="1 2">
    <name type="scientific">Aerosakkonema funiforme FACHB-1375</name>
    <dbReference type="NCBI Taxonomy" id="2949571"/>
    <lineage>
        <taxon>Bacteria</taxon>
        <taxon>Bacillati</taxon>
        <taxon>Cyanobacteriota</taxon>
        <taxon>Cyanophyceae</taxon>
        <taxon>Oscillatoriophycideae</taxon>
        <taxon>Aerosakkonematales</taxon>
        <taxon>Aerosakkonemataceae</taxon>
        <taxon>Aerosakkonema</taxon>
    </lineage>
</organism>
<reference evidence="1" key="2">
    <citation type="submission" date="2020-08" db="EMBL/GenBank/DDBJ databases">
        <authorList>
            <person name="Chen M."/>
            <person name="Teng W."/>
            <person name="Zhao L."/>
            <person name="Hu C."/>
            <person name="Zhou Y."/>
            <person name="Han B."/>
            <person name="Song L."/>
            <person name="Shu W."/>
        </authorList>
    </citation>
    <scope>NUCLEOTIDE SEQUENCE</scope>
    <source>
        <strain evidence="1">FACHB-1375</strain>
    </source>
</reference>
<dbReference type="RefSeq" id="WP_190465511.1">
    <property type="nucleotide sequence ID" value="NZ_JACJPW010000039.1"/>
</dbReference>
<accession>A0A926ZGV1</accession>
<gene>
    <name evidence="1" type="ORF">H6G03_16185</name>
</gene>
<evidence type="ECO:0000313" key="2">
    <source>
        <dbReference type="Proteomes" id="UP000641646"/>
    </source>
</evidence>
<dbReference type="Proteomes" id="UP000641646">
    <property type="component" value="Unassembled WGS sequence"/>
</dbReference>
<dbReference type="EMBL" id="JACJPW010000039">
    <property type="protein sequence ID" value="MBD2182618.1"/>
    <property type="molecule type" value="Genomic_DNA"/>
</dbReference>
<proteinExistence type="predicted"/>
<sequence length="54" mass="6248">MTSEVPNEKRKELLEILEMAKIAEQKAKEMSDFAMAMLEKDEAWYKAGLCHLDC</sequence>
<keyword evidence="2" id="KW-1185">Reference proteome</keyword>
<name>A0A926ZGV1_9CYAN</name>
<comment type="caution">
    <text evidence="1">The sequence shown here is derived from an EMBL/GenBank/DDBJ whole genome shotgun (WGS) entry which is preliminary data.</text>
</comment>
<protein>
    <submittedName>
        <fullName evidence="1">Uncharacterized protein</fullName>
    </submittedName>
</protein>
<reference evidence="1" key="1">
    <citation type="journal article" date="2015" name="ISME J.">
        <title>Draft Genome Sequence of Streptomyces incarnatus NRRL8089, which Produces the Nucleoside Antibiotic Sinefungin.</title>
        <authorList>
            <person name="Oshima K."/>
            <person name="Hattori M."/>
            <person name="Shimizu H."/>
            <person name="Fukuda K."/>
            <person name="Nemoto M."/>
            <person name="Inagaki K."/>
            <person name="Tamura T."/>
        </authorList>
    </citation>
    <scope>NUCLEOTIDE SEQUENCE</scope>
    <source>
        <strain evidence="1">FACHB-1375</strain>
    </source>
</reference>
<evidence type="ECO:0000313" key="1">
    <source>
        <dbReference type="EMBL" id="MBD2182618.1"/>
    </source>
</evidence>
<dbReference type="AlphaFoldDB" id="A0A926ZGV1"/>